<dbReference type="Gene3D" id="4.10.60.10">
    <property type="entry name" value="Zinc finger, CCHC-type"/>
    <property type="match status" value="1"/>
</dbReference>
<organism evidence="4">
    <name type="scientific">Tanacetum cinerariifolium</name>
    <name type="common">Dalmatian daisy</name>
    <name type="synonym">Chrysanthemum cinerariifolium</name>
    <dbReference type="NCBI Taxonomy" id="118510"/>
    <lineage>
        <taxon>Eukaryota</taxon>
        <taxon>Viridiplantae</taxon>
        <taxon>Streptophyta</taxon>
        <taxon>Embryophyta</taxon>
        <taxon>Tracheophyta</taxon>
        <taxon>Spermatophyta</taxon>
        <taxon>Magnoliopsida</taxon>
        <taxon>eudicotyledons</taxon>
        <taxon>Gunneridae</taxon>
        <taxon>Pentapetalae</taxon>
        <taxon>asterids</taxon>
        <taxon>campanulids</taxon>
        <taxon>Asterales</taxon>
        <taxon>Asteraceae</taxon>
        <taxon>Asteroideae</taxon>
        <taxon>Anthemideae</taxon>
        <taxon>Anthemidinae</taxon>
        <taxon>Tanacetum</taxon>
    </lineage>
</organism>
<gene>
    <name evidence="4" type="ORF">Tci_020490</name>
</gene>
<evidence type="ECO:0000256" key="1">
    <source>
        <dbReference type="SAM" id="Coils"/>
    </source>
</evidence>
<dbReference type="CDD" id="cd09272">
    <property type="entry name" value="RNase_HI_RT_Ty1"/>
    <property type="match status" value="1"/>
</dbReference>
<keyword evidence="1" id="KW-0175">Coiled coil</keyword>
<protein>
    <submittedName>
        <fullName evidence="4">Ribonuclease H-like domain-containing protein</fullName>
    </submittedName>
</protein>
<feature type="compositionally biased region" description="Basic and acidic residues" evidence="2">
    <location>
        <begin position="905"/>
        <end position="920"/>
    </location>
</feature>
<dbReference type="Pfam" id="PF07727">
    <property type="entry name" value="RVT_2"/>
    <property type="match status" value="1"/>
</dbReference>
<comment type="caution">
    <text evidence="4">The sequence shown here is derived from an EMBL/GenBank/DDBJ whole genome shotgun (WGS) entry which is preliminary data.</text>
</comment>
<dbReference type="InterPro" id="IPR012337">
    <property type="entry name" value="RNaseH-like_sf"/>
</dbReference>
<accession>A0A6L2KIP4</accession>
<dbReference type="GO" id="GO:0003676">
    <property type="term" value="F:nucleic acid binding"/>
    <property type="evidence" value="ECO:0007669"/>
    <property type="project" value="InterPro"/>
</dbReference>
<dbReference type="SUPFAM" id="SSF57756">
    <property type="entry name" value="Retrovirus zinc finger-like domains"/>
    <property type="match status" value="1"/>
</dbReference>
<dbReference type="InterPro" id="IPR013103">
    <property type="entry name" value="RVT_2"/>
</dbReference>
<dbReference type="EMBL" id="BKCJ010002431">
    <property type="protein sequence ID" value="GEU48512.1"/>
    <property type="molecule type" value="Genomic_DNA"/>
</dbReference>
<dbReference type="Pfam" id="PF14223">
    <property type="entry name" value="Retrotran_gag_2"/>
    <property type="match status" value="1"/>
</dbReference>
<reference evidence="4" key="1">
    <citation type="journal article" date="2019" name="Sci. Rep.">
        <title>Draft genome of Tanacetum cinerariifolium, the natural source of mosquito coil.</title>
        <authorList>
            <person name="Yamashiro T."/>
            <person name="Shiraishi A."/>
            <person name="Satake H."/>
            <person name="Nakayama K."/>
        </authorList>
    </citation>
    <scope>NUCLEOTIDE SEQUENCE</scope>
</reference>
<dbReference type="Gene3D" id="3.30.420.10">
    <property type="entry name" value="Ribonuclease H-like superfamily/Ribonuclease H"/>
    <property type="match status" value="1"/>
</dbReference>
<feature type="region of interest" description="Disordered" evidence="2">
    <location>
        <begin position="1342"/>
        <end position="1392"/>
    </location>
</feature>
<dbReference type="PANTHER" id="PTHR11439:SF495">
    <property type="entry name" value="REVERSE TRANSCRIPTASE, RNA-DEPENDENT DNA POLYMERASE-RELATED"/>
    <property type="match status" value="1"/>
</dbReference>
<evidence type="ECO:0000259" key="3">
    <source>
        <dbReference type="Pfam" id="PF07727"/>
    </source>
</evidence>
<dbReference type="SUPFAM" id="SSF53098">
    <property type="entry name" value="Ribonuclease H-like"/>
    <property type="match status" value="1"/>
</dbReference>
<proteinExistence type="predicted"/>
<feature type="compositionally biased region" description="Basic and acidic residues" evidence="2">
    <location>
        <begin position="1365"/>
        <end position="1380"/>
    </location>
</feature>
<feature type="region of interest" description="Disordered" evidence="2">
    <location>
        <begin position="905"/>
        <end position="924"/>
    </location>
</feature>
<dbReference type="InterPro" id="IPR036875">
    <property type="entry name" value="Znf_CCHC_sf"/>
</dbReference>
<feature type="domain" description="Reverse transcriptase Ty1/copia-type" evidence="3">
    <location>
        <begin position="1531"/>
        <end position="1681"/>
    </location>
</feature>
<evidence type="ECO:0000313" key="4">
    <source>
        <dbReference type="EMBL" id="GEU48512.1"/>
    </source>
</evidence>
<name>A0A6L2KIP4_TANCI</name>
<feature type="coiled-coil region" evidence="1">
    <location>
        <begin position="976"/>
        <end position="1003"/>
    </location>
</feature>
<dbReference type="GO" id="GO:0008270">
    <property type="term" value="F:zinc ion binding"/>
    <property type="evidence" value="ECO:0007669"/>
    <property type="project" value="InterPro"/>
</dbReference>
<dbReference type="PANTHER" id="PTHR11439">
    <property type="entry name" value="GAG-POL-RELATED RETROTRANSPOSON"/>
    <property type="match status" value="1"/>
</dbReference>
<evidence type="ECO:0000256" key="2">
    <source>
        <dbReference type="SAM" id="MobiDB-lite"/>
    </source>
</evidence>
<dbReference type="InterPro" id="IPR036397">
    <property type="entry name" value="RNaseH_sf"/>
</dbReference>
<sequence length="1682" mass="191171">MEENLHVRFSKNIPNSVGSGPDWLFDLDALTKIMNYQPVAAQSNDSSGIKASNSVGKEKELAKDYLLLPLCSPGPPYPQEPRNQVEEGNSNSINRVNTVSLPVNTASSSTVNAVGTNISIDLPHDLNMPNLEEIGIFEDASDDEVGAEADIHNLESTFIVCPIPTTRIHKNHPLEQVIEDLHSMPQIRIMTKSLEEHDVKQASTPMETLKPLLKDEDGEEVDVHMYRLMIGSLMYLTSSMTNIMFDVCACARYQVTPKVSHLHVVKRIFRYLKGQPKLGLWYPKDSPFDLVTYTDNDYVGASLDRKSTTGGCQFLRYRLISWQYKKQTMVANSTIKAEYVVASSCCRQGRSIANIDENEKITLDNVYNVDMAHEETVVSMQDVQVEESEHVYNDIDVNVQDEVMQDTGIKEVAEEVVKVIEIAKSMVDEVSTAGVQDVNTANEEPVSVAPTNITTAQPKQEQQQFTDVDKAKLFMELMEKRTKYFASKRAEEKRDKPPTKAQQRSIMCNYLKNMDGWKPKQLKNRSFTKILKLFEKSMERINNFIDFRTKLVEGDKEKKESKVVEGSSKRSGEDLEQEMVMKQKIKDEKETKELKECMEIVPGDGDNVTIKATPLSSKSPTIIDYKNHKDRRRNIFKSSELMEILKFQINAARGCYYCLKSLCCLYIEKVKVAEELKIVRESLSYEERGYSNIYREIIKNGNTPPRTQTVEGVETIIPPTTVEEKNQRRLEVKARSTLTMGLPNEHQLKFNSIKDAKSLLEAIEKRFGGNDATKKTQRNLLKQQYKNFATSSSERLDQTFDRLQKLVNAATSTNINNLSDVVIYAFLTSKPNSPQLVNEDLEQIHPDNLKEMDLKWQMAMLTMRARRFLKNTGRKLSLNGNEMVSFDKTKVECYNYHKRGHFARECKEPRGQDNKNRESSRSIVQVKTTNSLALVSCDGLGGYDWSNQAEEGPNYAFMAYSTSSNSSSDSKVSDCLKSCLKAVETLKSNNEQLLKDLRKSELNVIAYKEGLKSVEARLEFYKNNKTVYLEDIKHVLKLVWNYNQRVNHKNFSKKTHLYAKRTNVPRAAVTVNSARQNSSTTVTVNAARPVKTTHLKGTMNAANQMLNFSNKAHSFVKRPTQKQTAFKNSYQRVNIAKGKTVNAARPTTVVNTAWLKATINVVKVNLQDKGVIASGCSRHIRGNMSYLTNYEEINEGYVAFGGNHKGGKITRKGTKDETSGTLKSFITRVGYLMKIRYDNGTEFKNREMNQFCEMKDSKLPTAFLAKTVNTACYIQNRVLVIKPHNKSHNELFHGRTPALSFMRPFGCPVTILNTIDNLGKFDGKANEGFFVGYSLNSKAFRTADPSFPQEPKSSQDDEFQPSNDAGKKVDDVSRKENECKDQEEDDDVNSTNSINVVSSTVNAACLSGVNAVGKNTGLKLLNDPDMPTFKDISIFEDETDDEEVGVAADLNNLGSTFQASPIPTTRIHKDHPLEEPKKMIQALKDLSWIKAMQEDILQFKLQEVWTLVDLPNGKRAIGFKWVFRNKLDERVARIKAIRMFLAYASFKDFVVYQIDVKGAFLYRMIEEEVYVCQPLGFEDPDFPDEVYKVEKALYTLHQTPREWYETLSTYLLDNGFQRGKIDKTLFIRRYKGDILLVQVYVNDIIFGSTRKQLCIKFEKLMHDKFQMSSMGKLTFFLGLQVK</sequence>